<proteinExistence type="predicted"/>
<organism evidence="1">
    <name type="scientific">Rhizophora mucronata</name>
    <name type="common">Asiatic mangrove</name>
    <dbReference type="NCBI Taxonomy" id="61149"/>
    <lineage>
        <taxon>Eukaryota</taxon>
        <taxon>Viridiplantae</taxon>
        <taxon>Streptophyta</taxon>
        <taxon>Embryophyta</taxon>
        <taxon>Tracheophyta</taxon>
        <taxon>Spermatophyta</taxon>
        <taxon>Magnoliopsida</taxon>
        <taxon>eudicotyledons</taxon>
        <taxon>Gunneridae</taxon>
        <taxon>Pentapetalae</taxon>
        <taxon>rosids</taxon>
        <taxon>fabids</taxon>
        <taxon>Malpighiales</taxon>
        <taxon>Rhizophoraceae</taxon>
        <taxon>Rhizophora</taxon>
    </lineage>
</organism>
<name>A0A2P2QES9_RHIMU</name>
<dbReference type="EMBL" id="GGEC01084961">
    <property type="protein sequence ID" value="MBX65445.1"/>
    <property type="molecule type" value="Transcribed_RNA"/>
</dbReference>
<accession>A0A2P2QES9</accession>
<reference evidence="1" key="1">
    <citation type="submission" date="2018-02" db="EMBL/GenBank/DDBJ databases">
        <title>Rhizophora mucronata_Transcriptome.</title>
        <authorList>
            <person name="Meera S.P."/>
            <person name="Sreeshan A."/>
            <person name="Augustine A."/>
        </authorList>
    </citation>
    <scope>NUCLEOTIDE SEQUENCE</scope>
    <source>
        <tissue evidence="1">Leaf</tissue>
    </source>
</reference>
<protein>
    <submittedName>
        <fullName evidence="1">Uncharacterized protein</fullName>
    </submittedName>
</protein>
<evidence type="ECO:0000313" key="1">
    <source>
        <dbReference type="EMBL" id="MBX65445.1"/>
    </source>
</evidence>
<dbReference type="AlphaFoldDB" id="A0A2P2QES9"/>
<sequence>MRRKLKLLIVELENHKIN</sequence>